<keyword evidence="6" id="KW-0132">Cell division</keyword>
<dbReference type="InterPro" id="IPR012340">
    <property type="entry name" value="NA-bd_OB-fold"/>
</dbReference>
<evidence type="ECO:0000256" key="9">
    <source>
        <dbReference type="ARBA" id="ARBA00022776"/>
    </source>
</evidence>
<keyword evidence="9" id="KW-0498">Mitosis</keyword>
<dbReference type="GO" id="GO:0000932">
    <property type="term" value="C:P-body"/>
    <property type="evidence" value="ECO:0007669"/>
    <property type="project" value="TreeGrafter"/>
</dbReference>
<dbReference type="Gene3D" id="2.40.50.700">
    <property type="match status" value="1"/>
</dbReference>
<evidence type="ECO:0000256" key="1">
    <source>
        <dbReference type="ARBA" id="ARBA00001936"/>
    </source>
</evidence>
<evidence type="ECO:0000256" key="2">
    <source>
        <dbReference type="ARBA" id="ARBA00001946"/>
    </source>
</evidence>
<feature type="compositionally biased region" description="Low complexity" evidence="17">
    <location>
        <begin position="55"/>
        <end position="67"/>
    </location>
</feature>
<feature type="compositionally biased region" description="Polar residues" evidence="17">
    <location>
        <begin position="208"/>
        <end position="229"/>
    </location>
</feature>
<dbReference type="FunFam" id="2.40.50.140:FF:000177">
    <property type="entry name" value="DIS3-like exonuclease 2"/>
    <property type="match status" value="1"/>
</dbReference>
<dbReference type="GO" id="GO:0010587">
    <property type="term" value="P:miRNA catabolic process"/>
    <property type="evidence" value="ECO:0007669"/>
    <property type="project" value="UniProtKB-ARBA"/>
</dbReference>
<evidence type="ECO:0000256" key="3">
    <source>
        <dbReference type="ARBA" id="ARBA00004496"/>
    </source>
</evidence>
<evidence type="ECO:0000313" key="20">
    <source>
        <dbReference type="Proteomes" id="UP000694700"/>
    </source>
</evidence>
<keyword evidence="10" id="KW-0378">Hydrolase</keyword>
<comment type="cofactor">
    <cofactor evidence="1">
        <name>Mn(2+)</name>
        <dbReference type="ChEBI" id="CHEBI:29035"/>
    </cofactor>
</comment>
<accession>A0A8C1UZH7</accession>
<dbReference type="Gene3D" id="2.40.50.690">
    <property type="match status" value="1"/>
</dbReference>
<dbReference type="GO" id="GO:0051301">
    <property type="term" value="P:cell division"/>
    <property type="evidence" value="ECO:0007669"/>
    <property type="project" value="UniProtKB-KW"/>
</dbReference>
<keyword evidence="7" id="KW-0540">Nuclease</keyword>
<evidence type="ECO:0000256" key="15">
    <source>
        <dbReference type="ARBA" id="ARBA00056476"/>
    </source>
</evidence>
<comment type="subcellular location">
    <subcellularLocation>
        <location evidence="3">Cytoplasm</location>
    </subcellularLocation>
</comment>
<evidence type="ECO:0000256" key="17">
    <source>
        <dbReference type="SAM" id="MobiDB-lite"/>
    </source>
</evidence>
<feature type="region of interest" description="Disordered" evidence="17">
    <location>
        <begin position="54"/>
        <end position="86"/>
    </location>
</feature>
<feature type="compositionally biased region" description="Low complexity" evidence="17">
    <location>
        <begin position="75"/>
        <end position="86"/>
    </location>
</feature>
<keyword evidence="12" id="KW-0460">Magnesium</keyword>
<dbReference type="SUPFAM" id="SSF50249">
    <property type="entry name" value="Nucleic acid-binding proteins"/>
    <property type="match status" value="2"/>
</dbReference>
<evidence type="ECO:0000256" key="11">
    <source>
        <dbReference type="ARBA" id="ARBA00022839"/>
    </source>
</evidence>
<dbReference type="InterPro" id="IPR022966">
    <property type="entry name" value="RNase_II/R_CS"/>
</dbReference>
<dbReference type="Ensembl" id="ENSCCRT00015045690.1">
    <property type="protein sequence ID" value="ENSCCRP00015044192.1"/>
    <property type="gene ID" value="ENSCCRG00015018332.1"/>
</dbReference>
<evidence type="ECO:0000256" key="7">
    <source>
        <dbReference type="ARBA" id="ARBA00022722"/>
    </source>
</evidence>
<dbReference type="SMART" id="SM00955">
    <property type="entry name" value="RNB"/>
    <property type="match status" value="1"/>
</dbReference>
<dbReference type="GO" id="GO:0000287">
    <property type="term" value="F:magnesium ion binding"/>
    <property type="evidence" value="ECO:0007669"/>
    <property type="project" value="UniProtKB-ARBA"/>
</dbReference>
<keyword evidence="8" id="KW-0479">Metal-binding</keyword>
<reference evidence="19" key="1">
    <citation type="submission" date="2025-08" db="UniProtKB">
        <authorList>
            <consortium name="Ensembl"/>
        </authorList>
    </citation>
    <scope>IDENTIFICATION</scope>
</reference>
<dbReference type="Proteomes" id="UP000694700">
    <property type="component" value="Unplaced"/>
</dbReference>
<dbReference type="InterPro" id="IPR041505">
    <property type="entry name" value="Dis3_CSD2"/>
</dbReference>
<dbReference type="GO" id="GO:0000175">
    <property type="term" value="F:3'-5'-RNA exonuclease activity"/>
    <property type="evidence" value="ECO:0007669"/>
    <property type="project" value="UniProtKB-ARBA"/>
</dbReference>
<evidence type="ECO:0000256" key="4">
    <source>
        <dbReference type="ARBA" id="ARBA00005785"/>
    </source>
</evidence>
<dbReference type="InterPro" id="IPR050180">
    <property type="entry name" value="RNR_Ribonuclease"/>
</dbReference>
<keyword evidence="11" id="KW-0269">Exonuclease</keyword>
<dbReference type="AlphaFoldDB" id="A0A8C1UZH7"/>
<dbReference type="FunFam" id="2.40.50.690:FF:000003">
    <property type="entry name" value="DIS3-like exonuclease 2"/>
    <property type="match status" value="1"/>
</dbReference>
<dbReference type="Pfam" id="PF00773">
    <property type="entry name" value="RNB"/>
    <property type="match status" value="2"/>
</dbReference>
<evidence type="ECO:0000256" key="10">
    <source>
        <dbReference type="ARBA" id="ARBA00022801"/>
    </source>
</evidence>
<dbReference type="GO" id="GO:0006402">
    <property type="term" value="P:mRNA catabolic process"/>
    <property type="evidence" value="ECO:0007669"/>
    <property type="project" value="TreeGrafter"/>
</dbReference>
<keyword evidence="14" id="KW-0131">Cell cycle</keyword>
<evidence type="ECO:0000256" key="6">
    <source>
        <dbReference type="ARBA" id="ARBA00022618"/>
    </source>
</evidence>
<dbReference type="Gene3D" id="2.40.50.140">
    <property type="entry name" value="Nucleic acid-binding proteins"/>
    <property type="match status" value="1"/>
</dbReference>
<dbReference type="GO" id="GO:0008266">
    <property type="term" value="F:poly(U) RNA binding"/>
    <property type="evidence" value="ECO:0007669"/>
    <property type="project" value="UniProtKB-ARBA"/>
</dbReference>
<dbReference type="PANTHER" id="PTHR23355">
    <property type="entry name" value="RIBONUCLEASE"/>
    <property type="match status" value="1"/>
</dbReference>
<dbReference type="InterPro" id="IPR001900">
    <property type="entry name" value="RNase_II/R"/>
</dbReference>
<evidence type="ECO:0000256" key="5">
    <source>
        <dbReference type="ARBA" id="ARBA00022490"/>
    </source>
</evidence>
<dbReference type="Pfam" id="PF17216">
    <property type="entry name" value="Rrp44_CSD1"/>
    <property type="match status" value="1"/>
</dbReference>
<evidence type="ECO:0000256" key="8">
    <source>
        <dbReference type="ARBA" id="ARBA00022723"/>
    </source>
</evidence>
<dbReference type="Pfam" id="PF17877">
    <property type="entry name" value="Dis3l2_C_term"/>
    <property type="match status" value="1"/>
</dbReference>
<dbReference type="InterPro" id="IPR041093">
    <property type="entry name" value="Dis3l2-like_C"/>
</dbReference>
<sequence>MAFSPKVKRTTKYGDGAQNLLRSQKDAYARLLNQHQNGKFRSYLQELATQQVEESMSTSVSRSVNVVSRRKKGNSESSYSVDSLSSQQSRQMADASICSYTDKTSYQVTCTEDQGIKPGMLEKHARMELHKAAAPKKVPSKPQHKRNEKDIKISSNLVGSEEGDSQQLSCSCGEEQAKDKSKKKRLKGNLAKKDEGECGPEVDVITGKSPNKNIKAPQTQASKESLLQNNKDKGTKSGRGSRKQLFEEYMRTEDVSAGLERGELIKGVLRINPKKYKEAFVPSPDGSADIFLDGIAARNRALNGDVVVVKVLPPEQWKEVSGDINERTLANQMVPKAPDVIVEARYNEDDEVIGKMKNVCLHDKAPVTTQSVKHGSAFNISGSSSERAMQRTGKVVIIFEQKHSRAASGFLKFLPNKNFAMFSPVDHRIPRVNVPLVDCPADFVSRPGDYENVLFICRITHWPADNNFAEGRLAKTLGQAGEIEPETEGIMTEYDVDFSEFSEEVLNCLPQDLPWSIPAHELSRRRDLRKECVFTIDPATARDLDDALSCKQLSDGNFEVGVHIADVSYFVEEGSVLDQIAGKRATSVYLVQKVIPMLPRLLCEELCSLNPLTDRLTFSVIWKLSPEGKILSEWFGRTVICSCIKMSYDHAQSMIEAPDKHFSAEELPPCSTNHRIHEIKEAILNLHNIAKQLRAQRFESGALQLNQRSLNENLGNDEYAAARREVLTHMCSRAMQMASYFCTGALKDENSFHHYALNVPLYTHFTSPIRRYVDVIVHRLLAASLNCGPPLSLSLEEVHKLASHCNDRKTASKRVQELSSELFFAVFVKECGPLDSEAMVMGVLDQSFDVLVLRYGVQKRIYCNSLEGLKAVHFRKVGKRPEMTLVWEQADPSKESTQQEISIFTLLNVQLKADGAPMKYSAVLKRPSALI</sequence>
<comment type="function">
    <text evidence="15">3'-5'-exoribonuclease that specifically recognizes RNAs polyuridylated at their 3' end and mediates their degradation. Component of an exosome-independent RNA degradation pathway that mediates degradation of both mRNAs and miRNAs that have been polyuridylated by a terminal uridylyltransferase, such as ZCCHC11/TUT4. Mediates degradation of cytoplasmic mRNAs that have been deadenylated and subsequently uridylated at their 3'. Mediates degradation of uridylated pre-let-7 miRNAs, contributing to the maintenance of embryonic stem (ES) cells. Essential for correct mitosis, and negatively regulates cell proliferation.</text>
</comment>
<name>A0A8C1UZH7_CYPCA</name>
<keyword evidence="13" id="KW-0694">RNA-binding</keyword>
<evidence type="ECO:0000259" key="18">
    <source>
        <dbReference type="SMART" id="SM00955"/>
    </source>
</evidence>
<proteinExistence type="inferred from homology"/>
<evidence type="ECO:0000313" key="19">
    <source>
        <dbReference type="Ensembl" id="ENSCCRP00015044192.1"/>
    </source>
</evidence>
<feature type="region of interest" description="Disordered" evidence="17">
    <location>
        <begin position="130"/>
        <end position="244"/>
    </location>
</feature>
<evidence type="ECO:0000256" key="12">
    <source>
        <dbReference type="ARBA" id="ARBA00022842"/>
    </source>
</evidence>
<dbReference type="Pfam" id="PF17849">
    <property type="entry name" value="OB_Dis3"/>
    <property type="match status" value="1"/>
</dbReference>
<evidence type="ECO:0000256" key="16">
    <source>
        <dbReference type="RuleBase" id="RU003901"/>
    </source>
</evidence>
<comment type="similarity">
    <text evidence="4 16">Belongs to the RNR ribonuclease family.</text>
</comment>
<keyword evidence="5" id="KW-0963">Cytoplasm</keyword>
<dbReference type="PROSITE" id="PS01175">
    <property type="entry name" value="RIBONUCLEASE_II"/>
    <property type="match status" value="1"/>
</dbReference>
<dbReference type="InterPro" id="IPR033771">
    <property type="entry name" value="Rrp44_CSD1"/>
</dbReference>
<organism evidence="19 20">
    <name type="scientific">Cyprinus carpio</name>
    <name type="common">Common carp</name>
    <dbReference type="NCBI Taxonomy" id="7962"/>
    <lineage>
        <taxon>Eukaryota</taxon>
        <taxon>Metazoa</taxon>
        <taxon>Chordata</taxon>
        <taxon>Craniata</taxon>
        <taxon>Vertebrata</taxon>
        <taxon>Euteleostomi</taxon>
        <taxon>Actinopterygii</taxon>
        <taxon>Neopterygii</taxon>
        <taxon>Teleostei</taxon>
        <taxon>Ostariophysi</taxon>
        <taxon>Cypriniformes</taxon>
        <taxon>Cyprinidae</taxon>
        <taxon>Cyprininae</taxon>
        <taxon>Cyprinus</taxon>
    </lineage>
</organism>
<comment type="cofactor">
    <cofactor evidence="2">
        <name>Mg(2+)</name>
        <dbReference type="ChEBI" id="CHEBI:18420"/>
    </cofactor>
</comment>
<dbReference type="PANTHER" id="PTHR23355:SF9">
    <property type="entry name" value="DIS3-LIKE EXONUCLEASE 2"/>
    <property type="match status" value="1"/>
</dbReference>
<evidence type="ECO:0000256" key="14">
    <source>
        <dbReference type="ARBA" id="ARBA00023306"/>
    </source>
</evidence>
<protein>
    <recommendedName>
        <fullName evidence="18">RNB domain-containing protein</fullName>
    </recommendedName>
</protein>
<dbReference type="FunFam" id="2.40.50.700:FF:000003">
    <property type="entry name" value="DIS3-like exonuclease 2"/>
    <property type="match status" value="1"/>
</dbReference>
<evidence type="ECO:0000256" key="13">
    <source>
        <dbReference type="ARBA" id="ARBA00022884"/>
    </source>
</evidence>
<feature type="domain" description="RNB" evidence="18">
    <location>
        <begin position="525"/>
        <end position="787"/>
    </location>
</feature>